<evidence type="ECO:0000256" key="3">
    <source>
        <dbReference type="ARBA" id="ARBA00022553"/>
    </source>
</evidence>
<dbReference type="PROSITE" id="PS50109">
    <property type="entry name" value="HIS_KIN"/>
    <property type="match status" value="1"/>
</dbReference>
<protein>
    <recommendedName>
        <fullName evidence="2">histidine kinase</fullName>
        <ecNumber evidence="2">2.7.13.3</ecNumber>
    </recommendedName>
</protein>
<dbReference type="SMART" id="SM00448">
    <property type="entry name" value="REC"/>
    <property type="match status" value="1"/>
</dbReference>
<proteinExistence type="predicted"/>
<evidence type="ECO:0000256" key="8">
    <source>
        <dbReference type="SAM" id="Phobius"/>
    </source>
</evidence>
<dbReference type="CDD" id="cd16922">
    <property type="entry name" value="HATPase_EvgS-ArcB-TorS-like"/>
    <property type="match status" value="1"/>
</dbReference>
<feature type="transmembrane region" description="Helical" evidence="8">
    <location>
        <begin position="275"/>
        <end position="296"/>
    </location>
</feature>
<dbReference type="InterPro" id="IPR004358">
    <property type="entry name" value="Sig_transdc_His_kin-like_C"/>
</dbReference>
<evidence type="ECO:0000256" key="2">
    <source>
        <dbReference type="ARBA" id="ARBA00012438"/>
    </source>
</evidence>
<evidence type="ECO:0000259" key="10">
    <source>
        <dbReference type="PROSITE" id="PS50110"/>
    </source>
</evidence>
<dbReference type="GO" id="GO:0005886">
    <property type="term" value="C:plasma membrane"/>
    <property type="evidence" value="ECO:0007669"/>
    <property type="project" value="TreeGrafter"/>
</dbReference>
<dbReference type="CDD" id="cd00156">
    <property type="entry name" value="REC"/>
    <property type="match status" value="1"/>
</dbReference>
<accession>A0A2U8FWW7</accession>
<gene>
    <name evidence="11" type="ORF">DEH84_15840</name>
</gene>
<dbReference type="Proteomes" id="UP000244892">
    <property type="component" value="Chromosome"/>
</dbReference>
<feature type="transmembrane region" description="Helical" evidence="8">
    <location>
        <begin position="302"/>
        <end position="320"/>
    </location>
</feature>
<dbReference type="Pfam" id="PF00072">
    <property type="entry name" value="Response_reg"/>
    <property type="match status" value="1"/>
</dbReference>
<dbReference type="SUPFAM" id="SSF47384">
    <property type="entry name" value="Homodimeric domain of signal transducing histidine kinase"/>
    <property type="match status" value="1"/>
</dbReference>
<feature type="compositionally biased region" description="Low complexity" evidence="7">
    <location>
        <begin position="633"/>
        <end position="649"/>
    </location>
</feature>
<dbReference type="InterPro" id="IPR003594">
    <property type="entry name" value="HATPase_dom"/>
</dbReference>
<dbReference type="CDD" id="cd00082">
    <property type="entry name" value="HisKA"/>
    <property type="match status" value="1"/>
</dbReference>
<name>A0A2U8FWW7_9BURK</name>
<evidence type="ECO:0000256" key="7">
    <source>
        <dbReference type="SAM" id="MobiDB-lite"/>
    </source>
</evidence>
<dbReference type="PANTHER" id="PTHR43047">
    <property type="entry name" value="TWO-COMPONENT HISTIDINE PROTEIN KINASE"/>
    <property type="match status" value="1"/>
</dbReference>
<reference evidence="11 12" key="1">
    <citation type="submission" date="2018-05" db="EMBL/GenBank/DDBJ databases">
        <title>complete genome sequence of Aquabacterium olei NBRC 110486.</title>
        <authorList>
            <person name="Tang B."/>
            <person name="Chang J."/>
            <person name="Zhang L."/>
            <person name="Yang H."/>
        </authorList>
    </citation>
    <scope>NUCLEOTIDE SEQUENCE [LARGE SCALE GENOMIC DNA]</scope>
    <source>
        <strain evidence="11 12">NBRC 110486</strain>
    </source>
</reference>
<feature type="transmembrane region" description="Helical" evidence="8">
    <location>
        <begin position="242"/>
        <end position="263"/>
    </location>
</feature>
<evidence type="ECO:0000313" key="12">
    <source>
        <dbReference type="Proteomes" id="UP000244892"/>
    </source>
</evidence>
<dbReference type="InterPro" id="IPR036890">
    <property type="entry name" value="HATPase_C_sf"/>
</dbReference>
<keyword evidence="12" id="KW-1185">Reference proteome</keyword>
<dbReference type="InterPro" id="IPR001789">
    <property type="entry name" value="Sig_transdc_resp-reg_receiver"/>
</dbReference>
<dbReference type="Gene3D" id="3.30.565.10">
    <property type="entry name" value="Histidine kinase-like ATPase, C-terminal domain"/>
    <property type="match status" value="1"/>
</dbReference>
<dbReference type="EMBL" id="CP029210">
    <property type="protein sequence ID" value="AWI54726.1"/>
    <property type="molecule type" value="Genomic_DNA"/>
</dbReference>
<dbReference type="PANTHER" id="PTHR43047:SF9">
    <property type="entry name" value="HISTIDINE KINASE"/>
    <property type="match status" value="1"/>
</dbReference>
<feature type="transmembrane region" description="Helical" evidence="8">
    <location>
        <begin position="210"/>
        <end position="230"/>
    </location>
</feature>
<keyword evidence="3 6" id="KW-0597">Phosphoprotein</keyword>
<feature type="transmembrane region" description="Helical" evidence="8">
    <location>
        <begin position="363"/>
        <end position="383"/>
    </location>
</feature>
<dbReference type="GO" id="GO:0000155">
    <property type="term" value="F:phosphorelay sensor kinase activity"/>
    <property type="evidence" value="ECO:0007669"/>
    <property type="project" value="InterPro"/>
</dbReference>
<dbReference type="InterPro" id="IPR036097">
    <property type="entry name" value="HisK_dim/P_sf"/>
</dbReference>
<evidence type="ECO:0000259" key="9">
    <source>
        <dbReference type="PROSITE" id="PS50109"/>
    </source>
</evidence>
<evidence type="ECO:0000313" key="11">
    <source>
        <dbReference type="EMBL" id="AWI54726.1"/>
    </source>
</evidence>
<dbReference type="SMART" id="SM00388">
    <property type="entry name" value="HisKA"/>
    <property type="match status" value="1"/>
</dbReference>
<keyword evidence="8" id="KW-0472">Membrane</keyword>
<feature type="region of interest" description="Disordered" evidence="7">
    <location>
        <begin position="633"/>
        <end position="656"/>
    </location>
</feature>
<keyword evidence="8" id="KW-0812">Transmembrane</keyword>
<keyword evidence="5" id="KW-0418">Kinase</keyword>
<dbReference type="SMART" id="SM00387">
    <property type="entry name" value="HATPase_c"/>
    <property type="match status" value="1"/>
</dbReference>
<dbReference type="Gene3D" id="1.10.287.130">
    <property type="match status" value="1"/>
</dbReference>
<dbReference type="InterPro" id="IPR005467">
    <property type="entry name" value="His_kinase_dom"/>
</dbReference>
<organism evidence="11 12">
    <name type="scientific">Aquabacterium olei</name>
    <dbReference type="NCBI Taxonomy" id="1296669"/>
    <lineage>
        <taxon>Bacteria</taxon>
        <taxon>Pseudomonadati</taxon>
        <taxon>Pseudomonadota</taxon>
        <taxon>Betaproteobacteria</taxon>
        <taxon>Burkholderiales</taxon>
        <taxon>Aquabacterium</taxon>
    </lineage>
</organism>
<keyword evidence="4" id="KW-0808">Transferase</keyword>
<dbReference type="SUPFAM" id="SSF55874">
    <property type="entry name" value="ATPase domain of HSP90 chaperone/DNA topoisomerase II/histidine kinase"/>
    <property type="match status" value="1"/>
</dbReference>
<evidence type="ECO:0000256" key="5">
    <source>
        <dbReference type="ARBA" id="ARBA00022777"/>
    </source>
</evidence>
<dbReference type="PROSITE" id="PS50110">
    <property type="entry name" value="RESPONSE_REGULATORY"/>
    <property type="match status" value="1"/>
</dbReference>
<dbReference type="EC" id="2.7.13.3" evidence="2"/>
<dbReference type="FunFam" id="3.30.565.10:FF:000049">
    <property type="entry name" value="Two-component sensor histidine kinase"/>
    <property type="match status" value="1"/>
</dbReference>
<dbReference type="AlphaFoldDB" id="A0A2U8FWW7"/>
<dbReference type="PRINTS" id="PR00344">
    <property type="entry name" value="BCTRLSENSOR"/>
</dbReference>
<evidence type="ECO:0000256" key="1">
    <source>
        <dbReference type="ARBA" id="ARBA00000085"/>
    </source>
</evidence>
<dbReference type="InterPro" id="IPR003661">
    <property type="entry name" value="HisK_dim/P_dom"/>
</dbReference>
<feature type="domain" description="Response regulatory" evidence="10">
    <location>
        <begin position="658"/>
        <end position="770"/>
    </location>
</feature>
<feature type="modified residue" description="4-aspartylphosphate" evidence="6">
    <location>
        <position position="706"/>
    </location>
</feature>
<dbReference type="Pfam" id="PF00512">
    <property type="entry name" value="HisKA"/>
    <property type="match status" value="1"/>
</dbReference>
<comment type="catalytic activity">
    <reaction evidence="1">
        <text>ATP + protein L-histidine = ADP + protein N-phospho-L-histidine.</text>
        <dbReference type="EC" id="2.7.13.3"/>
    </reaction>
</comment>
<evidence type="ECO:0000256" key="6">
    <source>
        <dbReference type="PROSITE-ProRule" id="PRU00169"/>
    </source>
</evidence>
<dbReference type="GO" id="GO:0009927">
    <property type="term" value="F:histidine phosphotransfer kinase activity"/>
    <property type="evidence" value="ECO:0007669"/>
    <property type="project" value="TreeGrafter"/>
</dbReference>
<dbReference type="KEGG" id="aon:DEH84_15840"/>
<dbReference type="Gene3D" id="3.40.50.2300">
    <property type="match status" value="1"/>
</dbReference>
<dbReference type="Pfam" id="PF02518">
    <property type="entry name" value="HATPase_c"/>
    <property type="match status" value="1"/>
</dbReference>
<dbReference type="SUPFAM" id="SSF52172">
    <property type="entry name" value="CheY-like"/>
    <property type="match status" value="1"/>
</dbReference>
<dbReference type="InterPro" id="IPR011006">
    <property type="entry name" value="CheY-like_superfamily"/>
</dbReference>
<sequence>MLDRLGRWWWWVMLGIAVLWGMATWPAPSASRGAVTWLSHALVAAPPDRQPTHRAVQLPHAWREDGLPTSGGGRYASRFVVRPAQLEDARHRPWALRFDRLCQSHVIRLNGEHLHVTTTDSRALSFPAGYLINVPAALLRTGENTLQVDVGCKAQGGMSLPLIGPTIDLRGEFVQRQILARWVPVGLNLACVTFSLFLVALWWQRRQERAIGLFGALYMITALRNASYFVEVDLGTAPEFDSWMHLSAHTASVWLIGRFAMAFTGQQRRGYERALDLAGASFPLLALALCAWDPMLDTVRRVLQPALIALSLPALVILLRDRTSGQAVPQRYLAVGLACVLIAGLHDYLAIRQMGHIEALPWIAWAIPLGLAPFTLVVVGRVVQAFNAIEADNATLEQKVQARTQELADANAAKSRFLAAASHDLRQPVAAIGLLNDLLRERLTDHQARDLSERLSHAVVSMESLLKGLLDLSRLDAGTVDVQPRAVPLADLLGDIVSHEAEAARRKGLSLRVHAGQHQAWSDPLLLEQVLRNLVGNAVRHTERGGVLVSARPRAGHLLLQVWDTGPGIPEADQARVFEEFVQLGNPARDRHQGLGLGLAIVRRAVRLLGHTLTLRSRPGHGTCFTLTVPQATTRAETRPPARATAEPTTPTPLPPWRVLLVEDEADIRASLTRLFTGWGLEVRSAASLADARALLAHPCDLAVSDHRLPDGTARDLAGWLADRHPGTPLVIITGDTAPDRLADLARTGLPVLHKPFSAKKMRAMIVETMARVT</sequence>
<feature type="transmembrane region" description="Helical" evidence="8">
    <location>
        <begin position="332"/>
        <end position="351"/>
    </location>
</feature>
<feature type="transmembrane region" description="Helical" evidence="8">
    <location>
        <begin position="182"/>
        <end position="203"/>
    </location>
</feature>
<evidence type="ECO:0000256" key="4">
    <source>
        <dbReference type="ARBA" id="ARBA00022679"/>
    </source>
</evidence>
<keyword evidence="8" id="KW-1133">Transmembrane helix</keyword>
<feature type="domain" description="Histidine kinase" evidence="9">
    <location>
        <begin position="420"/>
        <end position="633"/>
    </location>
</feature>